<evidence type="ECO:0000256" key="5">
    <source>
        <dbReference type="PROSITE-ProRule" id="PRU00169"/>
    </source>
</evidence>
<gene>
    <name evidence="8" type="ORF">OJ997_09080</name>
</gene>
<feature type="domain" description="HTH luxR-type" evidence="6">
    <location>
        <begin position="144"/>
        <end position="209"/>
    </location>
</feature>
<dbReference type="PROSITE" id="PS50110">
    <property type="entry name" value="RESPONSE_REGULATORY"/>
    <property type="match status" value="1"/>
</dbReference>
<dbReference type="InterPro" id="IPR001789">
    <property type="entry name" value="Sig_transdc_resp-reg_receiver"/>
</dbReference>
<dbReference type="SMART" id="SM00448">
    <property type="entry name" value="REC"/>
    <property type="match status" value="1"/>
</dbReference>
<dbReference type="PANTHER" id="PTHR43214">
    <property type="entry name" value="TWO-COMPONENT RESPONSE REGULATOR"/>
    <property type="match status" value="1"/>
</dbReference>
<dbReference type="InterPro" id="IPR000792">
    <property type="entry name" value="Tscrpt_reg_LuxR_C"/>
</dbReference>
<sequence>MRDPLRVLIADDHPLFLFAIAHSVNARQELELIGQARTGREAIAAALDMRPDLAVLDVEMPDLDGLDVLNAINREGLACRVLFVSGSLDPTKSYNLIEAGAAGVLEKDAMPEQIGDALIRISQGETVLAPSVQAALMREVRDRRERTQTVLSPREAEVLKFLADGLSAPQIAAQLHLSPSTIKTHLQRLYERLEVSDRAAAVAEGMRRGLIE</sequence>
<name>A0A9X3N8M0_9ACTN</name>
<evidence type="ECO:0000259" key="6">
    <source>
        <dbReference type="PROSITE" id="PS50043"/>
    </source>
</evidence>
<dbReference type="Proteomes" id="UP001147653">
    <property type="component" value="Unassembled WGS sequence"/>
</dbReference>
<dbReference type="SUPFAM" id="SSF52172">
    <property type="entry name" value="CheY-like"/>
    <property type="match status" value="1"/>
</dbReference>
<dbReference type="InterPro" id="IPR058245">
    <property type="entry name" value="NreC/VraR/RcsB-like_REC"/>
</dbReference>
<keyword evidence="9" id="KW-1185">Reference proteome</keyword>
<evidence type="ECO:0000313" key="9">
    <source>
        <dbReference type="Proteomes" id="UP001147653"/>
    </source>
</evidence>
<evidence type="ECO:0000256" key="4">
    <source>
        <dbReference type="ARBA" id="ARBA00023163"/>
    </source>
</evidence>
<comment type="caution">
    <text evidence="8">The sequence shown here is derived from an EMBL/GenBank/DDBJ whole genome shotgun (WGS) entry which is preliminary data.</text>
</comment>
<keyword evidence="4" id="KW-0804">Transcription</keyword>
<dbReference type="InterPro" id="IPR039420">
    <property type="entry name" value="WalR-like"/>
</dbReference>
<dbReference type="CDD" id="cd06170">
    <property type="entry name" value="LuxR_C_like"/>
    <property type="match status" value="1"/>
</dbReference>
<evidence type="ECO:0000256" key="1">
    <source>
        <dbReference type="ARBA" id="ARBA00022553"/>
    </source>
</evidence>
<dbReference type="PRINTS" id="PR00038">
    <property type="entry name" value="HTHLUXR"/>
</dbReference>
<dbReference type="InterPro" id="IPR016032">
    <property type="entry name" value="Sig_transdc_resp-reg_C-effctor"/>
</dbReference>
<dbReference type="CDD" id="cd17535">
    <property type="entry name" value="REC_NarL-like"/>
    <property type="match status" value="1"/>
</dbReference>
<dbReference type="Gene3D" id="3.40.50.2300">
    <property type="match status" value="1"/>
</dbReference>
<dbReference type="Pfam" id="PF00072">
    <property type="entry name" value="Response_reg"/>
    <property type="match status" value="1"/>
</dbReference>
<dbReference type="GO" id="GO:0000160">
    <property type="term" value="P:phosphorelay signal transduction system"/>
    <property type="evidence" value="ECO:0007669"/>
    <property type="project" value="InterPro"/>
</dbReference>
<dbReference type="PANTHER" id="PTHR43214:SF24">
    <property type="entry name" value="TRANSCRIPTIONAL REGULATORY PROTEIN NARL-RELATED"/>
    <property type="match status" value="1"/>
</dbReference>
<evidence type="ECO:0000259" key="7">
    <source>
        <dbReference type="PROSITE" id="PS50110"/>
    </source>
</evidence>
<evidence type="ECO:0000256" key="3">
    <source>
        <dbReference type="ARBA" id="ARBA00023125"/>
    </source>
</evidence>
<dbReference type="InterPro" id="IPR011006">
    <property type="entry name" value="CheY-like_superfamily"/>
</dbReference>
<dbReference type="PROSITE" id="PS00622">
    <property type="entry name" value="HTH_LUXR_1"/>
    <property type="match status" value="1"/>
</dbReference>
<evidence type="ECO:0000313" key="8">
    <source>
        <dbReference type="EMBL" id="MDA0180444.1"/>
    </source>
</evidence>
<dbReference type="GO" id="GO:0006355">
    <property type="term" value="P:regulation of DNA-templated transcription"/>
    <property type="evidence" value="ECO:0007669"/>
    <property type="project" value="InterPro"/>
</dbReference>
<dbReference type="GO" id="GO:0003677">
    <property type="term" value="F:DNA binding"/>
    <property type="evidence" value="ECO:0007669"/>
    <property type="project" value="UniProtKB-KW"/>
</dbReference>
<dbReference type="Pfam" id="PF00196">
    <property type="entry name" value="GerE"/>
    <property type="match status" value="1"/>
</dbReference>
<accession>A0A9X3N8M0</accession>
<organism evidence="8 9">
    <name type="scientific">Solirubrobacter phytolaccae</name>
    <dbReference type="NCBI Taxonomy" id="1404360"/>
    <lineage>
        <taxon>Bacteria</taxon>
        <taxon>Bacillati</taxon>
        <taxon>Actinomycetota</taxon>
        <taxon>Thermoleophilia</taxon>
        <taxon>Solirubrobacterales</taxon>
        <taxon>Solirubrobacteraceae</taxon>
        <taxon>Solirubrobacter</taxon>
    </lineage>
</organism>
<evidence type="ECO:0000256" key="2">
    <source>
        <dbReference type="ARBA" id="ARBA00023015"/>
    </source>
</evidence>
<dbReference type="EMBL" id="JAPDDP010000012">
    <property type="protein sequence ID" value="MDA0180444.1"/>
    <property type="molecule type" value="Genomic_DNA"/>
</dbReference>
<dbReference type="SUPFAM" id="SSF46894">
    <property type="entry name" value="C-terminal effector domain of the bipartite response regulators"/>
    <property type="match status" value="1"/>
</dbReference>
<feature type="domain" description="Response regulatory" evidence="7">
    <location>
        <begin position="6"/>
        <end position="122"/>
    </location>
</feature>
<proteinExistence type="predicted"/>
<dbReference type="RefSeq" id="WP_270024752.1">
    <property type="nucleotide sequence ID" value="NZ_JAPDDP010000012.1"/>
</dbReference>
<dbReference type="PROSITE" id="PS50043">
    <property type="entry name" value="HTH_LUXR_2"/>
    <property type="match status" value="1"/>
</dbReference>
<feature type="modified residue" description="4-aspartylphosphate" evidence="5">
    <location>
        <position position="57"/>
    </location>
</feature>
<dbReference type="AlphaFoldDB" id="A0A9X3N8M0"/>
<keyword evidence="3" id="KW-0238">DNA-binding</keyword>
<reference evidence="8" key="1">
    <citation type="submission" date="2022-10" db="EMBL/GenBank/DDBJ databases">
        <title>The WGS of Solirubrobacter phytolaccae KCTC 29190.</title>
        <authorList>
            <person name="Jiang Z."/>
        </authorList>
    </citation>
    <scope>NUCLEOTIDE SEQUENCE</scope>
    <source>
        <strain evidence="8">KCTC 29190</strain>
    </source>
</reference>
<dbReference type="SMART" id="SM00421">
    <property type="entry name" value="HTH_LUXR"/>
    <property type="match status" value="1"/>
</dbReference>
<keyword evidence="1 5" id="KW-0597">Phosphoprotein</keyword>
<keyword evidence="2" id="KW-0805">Transcription regulation</keyword>
<protein>
    <submittedName>
        <fullName evidence="8">Response regulator transcription factor</fullName>
    </submittedName>
</protein>